<evidence type="ECO:0000313" key="2">
    <source>
        <dbReference type="Proteomes" id="UP000664109"/>
    </source>
</evidence>
<sequence length="92" mass="10201">MDFNGDSRNCPVGPSKVILQQIDDNFRKRCFRSICQPWKQPNADVNHSVAASVADKCLIGKIEASLAGFETHADGLDHECVEGERKRPSIEC</sequence>
<keyword evidence="2" id="KW-1185">Reference proteome</keyword>
<accession>A0ABS2V582</accession>
<proteinExistence type="predicted"/>
<protein>
    <submittedName>
        <fullName evidence="1">Uncharacterized protein</fullName>
    </submittedName>
</protein>
<dbReference type="RefSeq" id="WP_205378671.1">
    <property type="nucleotide sequence ID" value="NZ_JAFEJA010000003.1"/>
</dbReference>
<reference evidence="1 2" key="1">
    <citation type="journal article" date="2016" name="Arch. Microbiol.">
        <title>Streptomyces zhihengii sp. nov., isolated from rhizospheric soil of Psammosilene tunicoides.</title>
        <authorList>
            <person name="Huang M.J."/>
            <person name="Fei J.J."/>
            <person name="Salam N."/>
            <person name="Kim C.J."/>
            <person name="Hozzein W.N."/>
            <person name="Xiao M."/>
            <person name="Huang H.Q."/>
            <person name="Li W.J."/>
        </authorList>
    </citation>
    <scope>NUCLEOTIDE SEQUENCE [LARGE SCALE GENOMIC DNA]</scope>
    <source>
        <strain evidence="1 2">YIM T102</strain>
    </source>
</reference>
<geneLocation type="plasmid" evidence="1">
    <name>unnamed1</name>
</geneLocation>
<organism evidence="1 2">
    <name type="scientific">Streptomyces zhihengii</name>
    <dbReference type="NCBI Taxonomy" id="1818004"/>
    <lineage>
        <taxon>Bacteria</taxon>
        <taxon>Bacillati</taxon>
        <taxon>Actinomycetota</taxon>
        <taxon>Actinomycetes</taxon>
        <taxon>Kitasatosporales</taxon>
        <taxon>Streptomycetaceae</taxon>
        <taxon>Streptomyces</taxon>
    </lineage>
</organism>
<evidence type="ECO:0000313" key="1">
    <source>
        <dbReference type="EMBL" id="MBM9624483.1"/>
    </source>
</evidence>
<gene>
    <name evidence="1" type="ORF">JE024_38695</name>
</gene>
<dbReference type="EMBL" id="JAFEJA010000003">
    <property type="protein sequence ID" value="MBM9624483.1"/>
    <property type="molecule type" value="Genomic_DNA"/>
</dbReference>
<name>A0ABS2V582_9ACTN</name>
<keyword evidence="1" id="KW-0614">Plasmid</keyword>
<comment type="caution">
    <text evidence="1">The sequence shown here is derived from an EMBL/GenBank/DDBJ whole genome shotgun (WGS) entry which is preliminary data.</text>
</comment>
<dbReference type="Proteomes" id="UP000664109">
    <property type="component" value="Unassembled WGS sequence"/>
</dbReference>